<evidence type="ECO:0000313" key="2">
    <source>
        <dbReference type="Proteomes" id="UP000632766"/>
    </source>
</evidence>
<proteinExistence type="predicted"/>
<sequence>MSNYSLSFKTDWNRLPPSKLIALLKCLRILQSMSEDALEEAAEELQGIADFYRDRFPQANLAAIPASSIKGKLKSAQVRPPIVLEP</sequence>
<organism evidence="1 2">
    <name type="scientific">Amazonocrinis nigriterrae CENA67</name>
    <dbReference type="NCBI Taxonomy" id="2794033"/>
    <lineage>
        <taxon>Bacteria</taxon>
        <taxon>Bacillati</taxon>
        <taxon>Cyanobacteriota</taxon>
        <taxon>Cyanophyceae</taxon>
        <taxon>Nostocales</taxon>
        <taxon>Nostocaceae</taxon>
        <taxon>Amazonocrinis</taxon>
        <taxon>Amazonocrinis nigriterrae</taxon>
    </lineage>
</organism>
<dbReference type="EMBL" id="JAECZC010000086">
    <property type="protein sequence ID" value="MBH8566136.1"/>
    <property type="molecule type" value="Genomic_DNA"/>
</dbReference>
<dbReference type="AlphaFoldDB" id="A0A8J7LDS4"/>
<comment type="caution">
    <text evidence="1">The sequence shown here is derived from an EMBL/GenBank/DDBJ whole genome shotgun (WGS) entry which is preliminary data.</text>
</comment>
<reference evidence="1 2" key="1">
    <citation type="journal article" date="2021" name="Int. J. Syst. Evol. Microbiol.">
        <title>Amazonocrinis nigriterrae gen. nov., sp. nov., Atlanticothrix silvestris gen. nov., sp. nov. and Dendronalium phyllosphericum gen. nov., sp. nov., nostocacean cyanobacteria from Brazilian environments.</title>
        <authorList>
            <person name="Alvarenga D.O."/>
            <person name="Andreote A.P.D."/>
            <person name="Branco L.H.Z."/>
            <person name="Delbaje E."/>
            <person name="Cruz R.B."/>
            <person name="Varani A.M."/>
            <person name="Fiore M.F."/>
        </authorList>
    </citation>
    <scope>NUCLEOTIDE SEQUENCE [LARGE SCALE GENOMIC DNA]</scope>
    <source>
        <strain evidence="1 2">CENA67</strain>
    </source>
</reference>
<evidence type="ECO:0000313" key="1">
    <source>
        <dbReference type="EMBL" id="MBH8566136.1"/>
    </source>
</evidence>
<keyword evidence="2" id="KW-1185">Reference proteome</keyword>
<dbReference type="Proteomes" id="UP000632766">
    <property type="component" value="Unassembled WGS sequence"/>
</dbReference>
<protein>
    <submittedName>
        <fullName evidence="1">Uncharacterized protein</fullName>
    </submittedName>
</protein>
<gene>
    <name evidence="1" type="ORF">I8748_28935</name>
</gene>
<name>A0A8J7LDS4_9NOST</name>
<accession>A0A8J7LDS4</accession>
<dbReference type="RefSeq" id="WP_198127904.1">
    <property type="nucleotide sequence ID" value="NZ_JAECZC010000086.1"/>
</dbReference>